<dbReference type="AlphaFoldDB" id="A0A9W9WLE0"/>
<accession>A0A9W9WLE0</accession>
<reference evidence="2" key="1">
    <citation type="submission" date="2022-12" db="EMBL/GenBank/DDBJ databases">
        <authorList>
            <person name="Petersen C."/>
        </authorList>
    </citation>
    <scope>NUCLEOTIDE SEQUENCE</scope>
    <source>
        <strain evidence="2">IBT 30728</strain>
    </source>
</reference>
<gene>
    <name evidence="2" type="ORF">N7539_008940</name>
</gene>
<sequence length="85" mass="9622">MCTRSPVRGEMTRRSKNLEPSAPHPPYSYPLTVIDESISDQCTKLDDLTRLRLIFKQQHHGKHSGSAEPSKAPQAERRPLRAASR</sequence>
<evidence type="ECO:0000256" key="1">
    <source>
        <dbReference type="SAM" id="MobiDB-lite"/>
    </source>
</evidence>
<organism evidence="2 3">
    <name type="scientific">Penicillium diatomitis</name>
    <dbReference type="NCBI Taxonomy" id="2819901"/>
    <lineage>
        <taxon>Eukaryota</taxon>
        <taxon>Fungi</taxon>
        <taxon>Dikarya</taxon>
        <taxon>Ascomycota</taxon>
        <taxon>Pezizomycotina</taxon>
        <taxon>Eurotiomycetes</taxon>
        <taxon>Eurotiomycetidae</taxon>
        <taxon>Eurotiales</taxon>
        <taxon>Aspergillaceae</taxon>
        <taxon>Penicillium</taxon>
    </lineage>
</organism>
<dbReference type="EMBL" id="JAPWDQ010000015">
    <property type="protein sequence ID" value="KAJ5469322.1"/>
    <property type="molecule type" value="Genomic_DNA"/>
</dbReference>
<dbReference type="GeneID" id="81628785"/>
<evidence type="ECO:0000313" key="2">
    <source>
        <dbReference type="EMBL" id="KAJ5469322.1"/>
    </source>
</evidence>
<evidence type="ECO:0000313" key="3">
    <source>
        <dbReference type="Proteomes" id="UP001148312"/>
    </source>
</evidence>
<comment type="caution">
    <text evidence="2">The sequence shown here is derived from an EMBL/GenBank/DDBJ whole genome shotgun (WGS) entry which is preliminary data.</text>
</comment>
<dbReference type="Proteomes" id="UP001148312">
    <property type="component" value="Unassembled WGS sequence"/>
</dbReference>
<protein>
    <submittedName>
        <fullName evidence="2">Uncharacterized protein</fullName>
    </submittedName>
</protein>
<feature type="region of interest" description="Disordered" evidence="1">
    <location>
        <begin position="56"/>
        <end position="85"/>
    </location>
</feature>
<reference evidence="2" key="2">
    <citation type="journal article" date="2023" name="IMA Fungus">
        <title>Comparative genomic study of the Penicillium genus elucidates a diverse pangenome and 15 lateral gene transfer events.</title>
        <authorList>
            <person name="Petersen C."/>
            <person name="Sorensen T."/>
            <person name="Nielsen M.R."/>
            <person name="Sondergaard T.E."/>
            <person name="Sorensen J.L."/>
            <person name="Fitzpatrick D.A."/>
            <person name="Frisvad J.C."/>
            <person name="Nielsen K.L."/>
        </authorList>
    </citation>
    <scope>NUCLEOTIDE SEQUENCE</scope>
    <source>
        <strain evidence="2">IBT 30728</strain>
    </source>
</reference>
<proteinExistence type="predicted"/>
<name>A0A9W9WLE0_9EURO</name>
<dbReference type="RefSeq" id="XP_056785912.1">
    <property type="nucleotide sequence ID" value="XM_056938535.1"/>
</dbReference>
<keyword evidence="3" id="KW-1185">Reference proteome</keyword>
<feature type="region of interest" description="Disordered" evidence="1">
    <location>
        <begin position="1"/>
        <end position="29"/>
    </location>
</feature>